<comment type="caution">
    <text evidence="3">The sequence shown here is derived from an EMBL/GenBank/DDBJ whole genome shotgun (WGS) entry which is preliminary data.</text>
</comment>
<dbReference type="EMBL" id="BANX01000008">
    <property type="protein sequence ID" value="GAC67469.1"/>
    <property type="molecule type" value="Genomic_DNA"/>
</dbReference>
<evidence type="ECO:0000256" key="1">
    <source>
        <dbReference type="SAM" id="MobiDB-lite"/>
    </source>
</evidence>
<dbReference type="AlphaFoldDB" id="M0QG96"/>
<evidence type="ECO:0000313" key="3">
    <source>
        <dbReference type="EMBL" id="GAC67469.1"/>
    </source>
</evidence>
<gene>
    <name evidence="3" type="ORF">GS4_08_00530</name>
</gene>
<keyword evidence="4" id="KW-1185">Reference proteome</keyword>
<dbReference type="Proteomes" id="UP000011666">
    <property type="component" value="Unassembled WGS sequence"/>
</dbReference>
<feature type="compositionally biased region" description="Gly residues" evidence="1">
    <location>
        <begin position="45"/>
        <end position="57"/>
    </location>
</feature>
<name>M0QG96_9ACTN</name>
<feature type="region of interest" description="Disordered" evidence="1">
    <location>
        <begin position="27"/>
        <end position="57"/>
    </location>
</feature>
<feature type="signal peptide" evidence="2">
    <location>
        <begin position="1"/>
        <end position="26"/>
    </location>
</feature>
<accession>M0QG96</accession>
<dbReference type="STRING" id="1223545.GS4_08_00530"/>
<evidence type="ECO:0000256" key="2">
    <source>
        <dbReference type="SAM" id="SignalP"/>
    </source>
</evidence>
<evidence type="ECO:0000313" key="4">
    <source>
        <dbReference type="Proteomes" id="UP000011666"/>
    </source>
</evidence>
<organism evidence="3 4">
    <name type="scientific">Gordonia soli NBRC 108243</name>
    <dbReference type="NCBI Taxonomy" id="1223545"/>
    <lineage>
        <taxon>Bacteria</taxon>
        <taxon>Bacillati</taxon>
        <taxon>Actinomycetota</taxon>
        <taxon>Actinomycetes</taxon>
        <taxon>Mycobacteriales</taxon>
        <taxon>Gordoniaceae</taxon>
        <taxon>Gordonia</taxon>
    </lineage>
</organism>
<protein>
    <submittedName>
        <fullName evidence="3">Uncharacterized protein</fullName>
    </submittedName>
</protein>
<dbReference type="RefSeq" id="WP_007618693.1">
    <property type="nucleotide sequence ID" value="NZ_BANX01000008.1"/>
</dbReference>
<reference evidence="3 4" key="1">
    <citation type="submission" date="2013-01" db="EMBL/GenBank/DDBJ databases">
        <title>Whole genome shotgun sequence of Gordonia soli NBRC 108243.</title>
        <authorList>
            <person name="Isaki-Nakamura S."/>
            <person name="Hosoyama A."/>
            <person name="Tsuchikane K."/>
            <person name="Ando Y."/>
            <person name="Baba S."/>
            <person name="Ohji S."/>
            <person name="Hamada M."/>
            <person name="Tamura T."/>
            <person name="Yamazoe A."/>
            <person name="Yamazaki S."/>
            <person name="Fujita N."/>
        </authorList>
    </citation>
    <scope>NUCLEOTIDE SEQUENCE [LARGE SCALE GENOMIC DNA]</scope>
    <source>
        <strain evidence="3 4">NBRC 108243</strain>
    </source>
</reference>
<feature type="chain" id="PRO_5004004003" evidence="2">
    <location>
        <begin position="27"/>
        <end position="187"/>
    </location>
</feature>
<sequence>MPRIFSRLSRLAVVTVAAIVVGTASAAPAAADPPPSWLTDVIGQSGTGSLGTGSGPGIGSGGERGRFAVGLDVNTLPPGERIRITVRTLEVLDDCVGSGATVASRYAGPTFERILFTVLASQCSGAEPVVRLVGDGATTAGLPAFTMTITVRPDLQTTCSVAGPYTCRKTEAAALNGGLFLIGVAQP</sequence>
<keyword evidence="2" id="KW-0732">Signal</keyword>
<proteinExistence type="predicted"/>